<dbReference type="KEGG" id="bid:Bind_3197"/>
<dbReference type="STRING" id="395963.Bind_3197"/>
<evidence type="ECO:0000256" key="1">
    <source>
        <dbReference type="ARBA" id="ARBA00009018"/>
    </source>
</evidence>
<dbReference type="PROSITE" id="PS51219">
    <property type="entry name" value="DPCK"/>
    <property type="match status" value="1"/>
</dbReference>
<reference evidence="7 8" key="2">
    <citation type="journal article" date="2010" name="J. Bacteriol.">
        <title>Complete genome sequence of Beijerinckia indica subsp. indica.</title>
        <authorList>
            <person name="Tamas I."/>
            <person name="Dedysh S.N."/>
            <person name="Liesack W."/>
            <person name="Stott M.B."/>
            <person name="Alam M."/>
            <person name="Murrell J.C."/>
            <person name="Dunfield P.F."/>
        </authorList>
    </citation>
    <scope>NUCLEOTIDE SEQUENCE [LARGE SCALE GENOMIC DNA]</scope>
    <source>
        <strain evidence="8">ATCC 9039 / DSM 1715 / NCIMB 8712</strain>
    </source>
</reference>
<dbReference type="GO" id="GO:0005737">
    <property type="term" value="C:cytoplasm"/>
    <property type="evidence" value="ECO:0007669"/>
    <property type="project" value="UniProtKB-SubCell"/>
</dbReference>
<keyword evidence="2 5" id="KW-0547">Nucleotide-binding</keyword>
<organism evidence="7 8">
    <name type="scientific">Beijerinckia indica subsp. indica (strain ATCC 9039 / DSM 1715 / NCIMB 8712)</name>
    <dbReference type="NCBI Taxonomy" id="395963"/>
    <lineage>
        <taxon>Bacteria</taxon>
        <taxon>Pseudomonadati</taxon>
        <taxon>Pseudomonadota</taxon>
        <taxon>Alphaproteobacteria</taxon>
        <taxon>Hyphomicrobiales</taxon>
        <taxon>Beijerinckiaceae</taxon>
        <taxon>Beijerinckia</taxon>
    </lineage>
</organism>
<dbReference type="GO" id="GO:0004140">
    <property type="term" value="F:dephospho-CoA kinase activity"/>
    <property type="evidence" value="ECO:0007669"/>
    <property type="project" value="UniProtKB-UniRule"/>
</dbReference>
<gene>
    <name evidence="5" type="primary">coaE</name>
    <name evidence="7" type="ordered locus">Bind_3197</name>
</gene>
<sequence length="211" mass="22489">MVVLGLTGSIGMGKSATAAMFRKAGIPVHDADATVHALYRGDAVPLVEAAFPGVSNAQGIDRALLGARVFKDPAAMQRLEAIIHPLVARARETFLAHARAEARRIVVLDIPLLMEIGADADVDAVVLVTAPEAVQKARVAAREGMTEERLAVILAKQMPDAAKRLRSHFLIDTSRGFAAAERQVADILRAAVALGGKRAITPHQRNAMRQN</sequence>
<dbReference type="Pfam" id="PF01121">
    <property type="entry name" value="CoaE"/>
    <property type="match status" value="1"/>
</dbReference>
<evidence type="ECO:0000256" key="6">
    <source>
        <dbReference type="NCBIfam" id="TIGR00152"/>
    </source>
</evidence>
<dbReference type="Proteomes" id="UP000001695">
    <property type="component" value="Chromosome"/>
</dbReference>
<comment type="catalytic activity">
    <reaction evidence="5">
        <text>3'-dephospho-CoA + ATP = ADP + CoA + H(+)</text>
        <dbReference type="Rhea" id="RHEA:18245"/>
        <dbReference type="ChEBI" id="CHEBI:15378"/>
        <dbReference type="ChEBI" id="CHEBI:30616"/>
        <dbReference type="ChEBI" id="CHEBI:57287"/>
        <dbReference type="ChEBI" id="CHEBI:57328"/>
        <dbReference type="ChEBI" id="CHEBI:456216"/>
        <dbReference type="EC" id="2.7.1.24"/>
    </reaction>
</comment>
<dbReference type="UniPathway" id="UPA00241">
    <property type="reaction ID" value="UER00356"/>
</dbReference>
<keyword evidence="8" id="KW-1185">Reference proteome</keyword>
<dbReference type="GO" id="GO:0005524">
    <property type="term" value="F:ATP binding"/>
    <property type="evidence" value="ECO:0007669"/>
    <property type="project" value="UniProtKB-UniRule"/>
</dbReference>
<dbReference type="PANTHER" id="PTHR10695">
    <property type="entry name" value="DEPHOSPHO-COA KINASE-RELATED"/>
    <property type="match status" value="1"/>
</dbReference>
<keyword evidence="5" id="KW-0963">Cytoplasm</keyword>
<name>B2ICZ2_BEII9</name>
<dbReference type="PANTHER" id="PTHR10695:SF46">
    <property type="entry name" value="BIFUNCTIONAL COENZYME A SYNTHASE-RELATED"/>
    <property type="match status" value="1"/>
</dbReference>
<dbReference type="eggNOG" id="COG0237">
    <property type="taxonomic scope" value="Bacteria"/>
</dbReference>
<keyword evidence="5 7" id="KW-0808">Transferase</keyword>
<dbReference type="HAMAP" id="MF_00376">
    <property type="entry name" value="Dephospho_CoA_kinase"/>
    <property type="match status" value="1"/>
</dbReference>
<evidence type="ECO:0000256" key="3">
    <source>
        <dbReference type="ARBA" id="ARBA00022840"/>
    </source>
</evidence>
<keyword evidence="5 7" id="KW-0418">Kinase</keyword>
<dbReference type="HOGENOM" id="CLU_057180_3_0_5"/>
<evidence type="ECO:0000256" key="5">
    <source>
        <dbReference type="HAMAP-Rule" id="MF_00376"/>
    </source>
</evidence>
<comment type="similarity">
    <text evidence="1 5">Belongs to the CoaE family.</text>
</comment>
<comment type="pathway">
    <text evidence="5">Cofactor biosynthesis; coenzyme A biosynthesis; CoA from (R)-pantothenate: step 5/5.</text>
</comment>
<reference evidence="8" key="1">
    <citation type="submission" date="2008-03" db="EMBL/GenBank/DDBJ databases">
        <title>Complete sequence of chromosome of Beijerinckia indica subsp. indica ATCC 9039.</title>
        <authorList>
            <consortium name="US DOE Joint Genome Institute"/>
            <person name="Copeland A."/>
            <person name="Lucas S."/>
            <person name="Lapidus A."/>
            <person name="Glavina del Rio T."/>
            <person name="Dalin E."/>
            <person name="Tice H."/>
            <person name="Bruce D."/>
            <person name="Goodwin L."/>
            <person name="Pitluck S."/>
            <person name="LaButti K."/>
            <person name="Schmutz J."/>
            <person name="Larimer F."/>
            <person name="Land M."/>
            <person name="Hauser L."/>
            <person name="Kyrpides N."/>
            <person name="Mikhailova N."/>
            <person name="Dunfield P.F."/>
            <person name="Dedysh S.N."/>
            <person name="Liesack W."/>
            <person name="Saw J.H."/>
            <person name="Alam M."/>
            <person name="Chen Y."/>
            <person name="Murrell J.C."/>
            <person name="Richardson P."/>
        </authorList>
    </citation>
    <scope>NUCLEOTIDE SEQUENCE [LARGE SCALE GENOMIC DNA]</scope>
    <source>
        <strain evidence="8">ATCC 9039 / DSM 1715 / NCIMB 8712</strain>
    </source>
</reference>
<proteinExistence type="inferred from homology"/>
<dbReference type="GO" id="GO:0015937">
    <property type="term" value="P:coenzyme A biosynthetic process"/>
    <property type="evidence" value="ECO:0007669"/>
    <property type="project" value="UniProtKB-UniRule"/>
</dbReference>
<keyword evidence="3 5" id="KW-0067">ATP-binding</keyword>
<dbReference type="CDD" id="cd02022">
    <property type="entry name" value="DPCK"/>
    <property type="match status" value="1"/>
</dbReference>
<dbReference type="InterPro" id="IPR027417">
    <property type="entry name" value="P-loop_NTPase"/>
</dbReference>
<dbReference type="InterPro" id="IPR001977">
    <property type="entry name" value="Depp_CoAkinase"/>
</dbReference>
<comment type="subcellular location">
    <subcellularLocation>
        <location evidence="5">Cytoplasm</location>
    </subcellularLocation>
</comment>
<accession>B2ICZ2</accession>
<evidence type="ECO:0000256" key="4">
    <source>
        <dbReference type="ARBA" id="ARBA00022993"/>
    </source>
</evidence>
<dbReference type="SUPFAM" id="SSF52540">
    <property type="entry name" value="P-loop containing nucleoside triphosphate hydrolases"/>
    <property type="match status" value="1"/>
</dbReference>
<dbReference type="RefSeq" id="WP_012386105.1">
    <property type="nucleotide sequence ID" value="NC_010581.1"/>
</dbReference>
<dbReference type="AlphaFoldDB" id="B2ICZ2"/>
<dbReference type="OrthoDB" id="9812943at2"/>
<evidence type="ECO:0000256" key="2">
    <source>
        <dbReference type="ARBA" id="ARBA00022741"/>
    </source>
</evidence>
<evidence type="ECO:0000313" key="8">
    <source>
        <dbReference type="Proteomes" id="UP000001695"/>
    </source>
</evidence>
<dbReference type="EMBL" id="CP001016">
    <property type="protein sequence ID" value="ACB96757.1"/>
    <property type="molecule type" value="Genomic_DNA"/>
</dbReference>
<comment type="function">
    <text evidence="5">Catalyzes the phosphorylation of the 3'-hydroxyl group of dephosphocoenzyme A to form coenzyme A.</text>
</comment>
<protein>
    <recommendedName>
        <fullName evidence="5 6">Dephospho-CoA kinase</fullName>
        <ecNumber evidence="5 6">2.7.1.24</ecNumber>
    </recommendedName>
    <alternativeName>
        <fullName evidence="5">Dephosphocoenzyme A kinase</fullName>
    </alternativeName>
</protein>
<dbReference type="Gene3D" id="3.40.50.300">
    <property type="entry name" value="P-loop containing nucleotide triphosphate hydrolases"/>
    <property type="match status" value="1"/>
</dbReference>
<feature type="binding site" evidence="5">
    <location>
        <begin position="11"/>
        <end position="16"/>
    </location>
    <ligand>
        <name>ATP</name>
        <dbReference type="ChEBI" id="CHEBI:30616"/>
    </ligand>
</feature>
<keyword evidence="4 5" id="KW-0173">Coenzyme A biosynthesis</keyword>
<dbReference type="EC" id="2.7.1.24" evidence="5 6"/>
<evidence type="ECO:0000313" key="7">
    <source>
        <dbReference type="EMBL" id="ACB96757.1"/>
    </source>
</evidence>
<dbReference type="NCBIfam" id="TIGR00152">
    <property type="entry name" value="dephospho-CoA kinase"/>
    <property type="match status" value="1"/>
</dbReference>